<evidence type="ECO:0000256" key="3">
    <source>
        <dbReference type="ARBA" id="ARBA00023125"/>
    </source>
</evidence>
<dbReference type="PROSITE" id="PS51900">
    <property type="entry name" value="CB"/>
    <property type="match status" value="1"/>
</dbReference>
<dbReference type="PROSITE" id="PS51898">
    <property type="entry name" value="TYR_RECOMBINASE"/>
    <property type="match status" value="1"/>
</dbReference>
<evidence type="ECO:0000256" key="4">
    <source>
        <dbReference type="ARBA" id="ARBA00023172"/>
    </source>
</evidence>
<feature type="domain" description="Core-binding (CB)" evidence="7">
    <location>
        <begin position="1"/>
        <end position="89"/>
    </location>
</feature>
<dbReference type="Proteomes" id="UP000034498">
    <property type="component" value="Unassembled WGS sequence"/>
</dbReference>
<dbReference type="GO" id="GO:0006310">
    <property type="term" value="P:DNA recombination"/>
    <property type="evidence" value="ECO:0007669"/>
    <property type="project" value="UniProtKB-KW"/>
</dbReference>
<dbReference type="InterPro" id="IPR013762">
    <property type="entry name" value="Integrase-like_cat_sf"/>
</dbReference>
<feature type="non-terminal residue" evidence="8">
    <location>
        <position position="252"/>
    </location>
</feature>
<evidence type="ECO:0000313" key="8">
    <source>
        <dbReference type="EMBL" id="KKQ72444.1"/>
    </source>
</evidence>
<comment type="similarity">
    <text evidence="1">Belongs to the 'phage' integrase family.</text>
</comment>
<sequence>MTIDNLIIDFLEYLEIEKGRTTSTSKNYDHYLRSFAQFAKENEVENPGEITLDLVKKYRLSMNRTKKPISKNTQNYYLIALRSFLKYLGSNRNIKTMPFDKIELAKTTERQVIFLDHNELDILFSKPDLKTLHGKRDRAILNLFFSTGLRVSELANLKKKIINLETGEFSIKGKGGKVRVVFIDGNTKDSLKQYLNSRQDKSDFLFISYGKSEKNETNLISKDRPITPRSIQRMIKKYAISAGITKAITPYT</sequence>
<dbReference type="InterPro" id="IPR004107">
    <property type="entry name" value="Integrase_SAM-like_N"/>
</dbReference>
<evidence type="ECO:0000313" key="9">
    <source>
        <dbReference type="Proteomes" id="UP000034498"/>
    </source>
</evidence>
<reference evidence="8 9" key="1">
    <citation type="journal article" date="2015" name="Nature">
        <title>rRNA introns, odd ribosomes, and small enigmatic genomes across a large radiation of phyla.</title>
        <authorList>
            <person name="Brown C.T."/>
            <person name="Hug L.A."/>
            <person name="Thomas B.C."/>
            <person name="Sharon I."/>
            <person name="Castelle C.J."/>
            <person name="Singh A."/>
            <person name="Wilkins M.J."/>
            <person name="Williams K.H."/>
            <person name="Banfield J.F."/>
        </authorList>
    </citation>
    <scope>NUCLEOTIDE SEQUENCE [LARGE SCALE GENOMIC DNA]</scope>
</reference>
<proteinExistence type="inferred from homology"/>
<dbReference type="SUPFAM" id="SSF56349">
    <property type="entry name" value="DNA breaking-rejoining enzymes"/>
    <property type="match status" value="1"/>
</dbReference>
<protein>
    <submittedName>
        <fullName evidence="8">Integrase/recombinase</fullName>
    </submittedName>
</protein>
<evidence type="ECO:0000259" key="6">
    <source>
        <dbReference type="PROSITE" id="PS51898"/>
    </source>
</evidence>
<evidence type="ECO:0000256" key="1">
    <source>
        <dbReference type="ARBA" id="ARBA00008857"/>
    </source>
</evidence>
<evidence type="ECO:0000256" key="2">
    <source>
        <dbReference type="ARBA" id="ARBA00022908"/>
    </source>
</evidence>
<dbReference type="Gene3D" id="1.10.443.10">
    <property type="entry name" value="Intergrase catalytic core"/>
    <property type="match status" value="1"/>
</dbReference>
<keyword evidence="4" id="KW-0233">DNA recombination</keyword>
<dbReference type="GO" id="GO:0003677">
    <property type="term" value="F:DNA binding"/>
    <property type="evidence" value="ECO:0007669"/>
    <property type="project" value="UniProtKB-UniRule"/>
</dbReference>
<accession>A0A0G0MFC5</accession>
<dbReference type="PANTHER" id="PTHR30349:SF41">
    <property type="entry name" value="INTEGRASE_RECOMBINASE PROTEIN MJ0367-RELATED"/>
    <property type="match status" value="1"/>
</dbReference>
<name>A0A0G0MFC5_9BACT</name>
<dbReference type="Gene3D" id="1.10.150.130">
    <property type="match status" value="1"/>
</dbReference>
<evidence type="ECO:0000259" key="7">
    <source>
        <dbReference type="PROSITE" id="PS51900"/>
    </source>
</evidence>
<dbReference type="InterPro" id="IPR010998">
    <property type="entry name" value="Integrase_recombinase_N"/>
</dbReference>
<keyword evidence="2" id="KW-0229">DNA integration</keyword>
<keyword evidence="3 5" id="KW-0238">DNA-binding</keyword>
<evidence type="ECO:0000256" key="5">
    <source>
        <dbReference type="PROSITE-ProRule" id="PRU01248"/>
    </source>
</evidence>
<organism evidence="8 9">
    <name type="scientific">Berkelbacteria bacterium GW2011_GWB1_38_5</name>
    <dbReference type="NCBI Taxonomy" id="1618336"/>
    <lineage>
        <taxon>Bacteria</taxon>
        <taxon>Candidatus Berkelbacteria</taxon>
    </lineage>
</organism>
<dbReference type="AlphaFoldDB" id="A0A0G0MFC5"/>
<dbReference type="EMBL" id="LBUX01000043">
    <property type="protein sequence ID" value="KKQ72444.1"/>
    <property type="molecule type" value="Genomic_DNA"/>
</dbReference>
<dbReference type="InterPro" id="IPR050090">
    <property type="entry name" value="Tyrosine_recombinase_XerCD"/>
</dbReference>
<dbReference type="GO" id="GO:0015074">
    <property type="term" value="P:DNA integration"/>
    <property type="evidence" value="ECO:0007669"/>
    <property type="project" value="UniProtKB-KW"/>
</dbReference>
<dbReference type="InterPro" id="IPR044068">
    <property type="entry name" value="CB"/>
</dbReference>
<dbReference type="InterPro" id="IPR002104">
    <property type="entry name" value="Integrase_catalytic"/>
</dbReference>
<dbReference type="Pfam" id="PF00589">
    <property type="entry name" value="Phage_integrase"/>
    <property type="match status" value="1"/>
</dbReference>
<feature type="domain" description="Tyr recombinase" evidence="6">
    <location>
        <begin position="110"/>
        <end position="252"/>
    </location>
</feature>
<dbReference type="InterPro" id="IPR011010">
    <property type="entry name" value="DNA_brk_join_enz"/>
</dbReference>
<dbReference type="Pfam" id="PF02899">
    <property type="entry name" value="Phage_int_SAM_1"/>
    <property type="match status" value="1"/>
</dbReference>
<dbReference type="STRING" id="1618336.US94_C0043G0009"/>
<dbReference type="PANTHER" id="PTHR30349">
    <property type="entry name" value="PHAGE INTEGRASE-RELATED"/>
    <property type="match status" value="1"/>
</dbReference>
<gene>
    <name evidence="8" type="ORF">US94_C0043G0009</name>
</gene>
<comment type="caution">
    <text evidence="8">The sequence shown here is derived from an EMBL/GenBank/DDBJ whole genome shotgun (WGS) entry which is preliminary data.</text>
</comment>